<evidence type="ECO:0000256" key="8">
    <source>
        <dbReference type="ARBA" id="ARBA00023136"/>
    </source>
</evidence>
<feature type="domain" description="GOLD" evidence="12">
    <location>
        <begin position="440"/>
        <end position="543"/>
    </location>
</feature>
<dbReference type="Proteomes" id="UP000238479">
    <property type="component" value="Chromosome 5"/>
</dbReference>
<reference evidence="13 14" key="1">
    <citation type="journal article" date="2018" name="Nat. Genet.">
        <title>The Rosa genome provides new insights in the design of modern roses.</title>
        <authorList>
            <person name="Bendahmane M."/>
        </authorList>
    </citation>
    <scope>NUCLEOTIDE SEQUENCE [LARGE SCALE GENOMIC DNA]</scope>
    <source>
        <strain evidence="14">cv. Old Blush</strain>
    </source>
</reference>
<dbReference type="SMART" id="SM00516">
    <property type="entry name" value="SEC14"/>
    <property type="match status" value="1"/>
</dbReference>
<protein>
    <submittedName>
        <fullName evidence="13">Putative CRAL-TRIO lipid binding domain, GOLD domain, CRAL/TRIO domain-containing protein</fullName>
    </submittedName>
</protein>
<dbReference type="GO" id="GO:0008289">
    <property type="term" value="F:lipid binding"/>
    <property type="evidence" value="ECO:0007669"/>
    <property type="project" value="UniProtKB-KW"/>
</dbReference>
<evidence type="ECO:0000256" key="6">
    <source>
        <dbReference type="ARBA" id="ARBA00022618"/>
    </source>
</evidence>
<dbReference type="Pfam" id="PF25099">
    <property type="entry name" value="GOLD_PATL1_C"/>
    <property type="match status" value="1"/>
</dbReference>
<comment type="similarity">
    <text evidence="3">Belongs to the patellin family.</text>
</comment>
<keyword evidence="8" id="KW-0472">Membrane</keyword>
<keyword evidence="7" id="KW-0446">Lipid-binding</keyword>
<dbReference type="InterPro" id="IPR011074">
    <property type="entry name" value="CRAL/TRIO_N_dom"/>
</dbReference>
<dbReference type="Gene3D" id="2.60.120.680">
    <property type="entry name" value="GOLD domain"/>
    <property type="match status" value="1"/>
</dbReference>
<evidence type="ECO:0000313" key="13">
    <source>
        <dbReference type="EMBL" id="PRQ29840.1"/>
    </source>
</evidence>
<dbReference type="OMA" id="FINAPFW"/>
<dbReference type="Pfam" id="PF03765">
    <property type="entry name" value="CRAL_TRIO_N"/>
    <property type="match status" value="1"/>
</dbReference>
<dbReference type="InterPro" id="IPR036865">
    <property type="entry name" value="CRAL-TRIO_dom_sf"/>
</dbReference>
<feature type="coiled-coil region" evidence="10">
    <location>
        <begin position="90"/>
        <end position="117"/>
    </location>
</feature>
<evidence type="ECO:0000256" key="9">
    <source>
        <dbReference type="ARBA" id="ARBA00023306"/>
    </source>
</evidence>
<keyword evidence="9" id="KW-0131">Cell cycle</keyword>
<dbReference type="InterPro" id="IPR009038">
    <property type="entry name" value="GOLD_dom"/>
</dbReference>
<gene>
    <name evidence="13" type="ORF">RchiOBHm_Chr5g0018181</name>
</gene>
<accession>A0A2P6Q6P1</accession>
<dbReference type="SUPFAM" id="SSF52087">
    <property type="entry name" value="CRAL/TRIO domain"/>
    <property type="match status" value="1"/>
</dbReference>
<dbReference type="EMBL" id="PDCK01000043">
    <property type="protein sequence ID" value="PRQ29840.1"/>
    <property type="molecule type" value="Genomic_DNA"/>
</dbReference>
<evidence type="ECO:0000256" key="5">
    <source>
        <dbReference type="ARBA" id="ARBA00022490"/>
    </source>
</evidence>
<dbReference type="GO" id="GO:0016020">
    <property type="term" value="C:membrane"/>
    <property type="evidence" value="ECO:0007669"/>
    <property type="project" value="UniProtKB-SubCell"/>
</dbReference>
<keyword evidence="14" id="KW-1185">Reference proteome</keyword>
<dbReference type="Pfam" id="PF00650">
    <property type="entry name" value="CRAL_TRIO"/>
    <property type="match status" value="1"/>
</dbReference>
<dbReference type="PANTHER" id="PTHR45932:SF2">
    <property type="entry name" value="PATELLIN-4"/>
    <property type="match status" value="1"/>
</dbReference>
<dbReference type="PANTHER" id="PTHR45932">
    <property type="entry name" value="PATELLIN-1"/>
    <property type="match status" value="1"/>
</dbReference>
<dbReference type="InterPro" id="IPR036273">
    <property type="entry name" value="CRAL/TRIO_N_dom_sf"/>
</dbReference>
<sequence>MTVEETQVAVAVAAEVVEVEEPVKECEKAVVEESESKPTTVEKSTSYKEESNYLSDLKEFEKKALVELKSKLEEAILGNNIFKKDEPKKVEEKVKAVADVEEKKEEKTEAAVKTTEETEAAVKAEETEAVVKAEETEAVVKAEETEAVVKAEETEAVVKTECAEKTEEGEKAPELAEKKEELAVPVCEEEAKPESSEVVDTDISLWGVPLFPAKGSEGTDVVLLKFLRAREFKVNEAFEMLKKTLQWRKESKIDSILVEEICSDLSSAAYLNGVDREGHPVCYNIFGVFDNEELYQKTFGNEEKRGQFLRWRVQLMEKSIQKLELRPGGATSLLQINDLKNSPGPIKKELRVATKQAVGLLQDNYPELVAKNIFINVPFWYYALNALLSPFLTQRTKSKFVVARPAKVTETLLKYIPAEEIPVQYGGFKRENDTEFFSSEDGSVSELTLKAGSTQTIEIDVAEVDNSTLVWDVSVLGWEVNYKEEFVPSDEGSYTIIVQKKKKIGATEGPIRNTFRSNEPGKVVLTIENTSSKKKRVLYRHKSNKCF</sequence>
<evidence type="ECO:0000256" key="10">
    <source>
        <dbReference type="SAM" id="Coils"/>
    </source>
</evidence>
<name>A0A2P6Q6P1_ROSCH</name>
<organism evidence="13 14">
    <name type="scientific">Rosa chinensis</name>
    <name type="common">China rose</name>
    <dbReference type="NCBI Taxonomy" id="74649"/>
    <lineage>
        <taxon>Eukaryota</taxon>
        <taxon>Viridiplantae</taxon>
        <taxon>Streptophyta</taxon>
        <taxon>Embryophyta</taxon>
        <taxon>Tracheophyta</taxon>
        <taxon>Spermatophyta</taxon>
        <taxon>Magnoliopsida</taxon>
        <taxon>eudicotyledons</taxon>
        <taxon>Gunneridae</taxon>
        <taxon>Pentapetalae</taxon>
        <taxon>rosids</taxon>
        <taxon>fabids</taxon>
        <taxon>Rosales</taxon>
        <taxon>Rosaceae</taxon>
        <taxon>Rosoideae</taxon>
        <taxon>Rosoideae incertae sedis</taxon>
        <taxon>Rosa</taxon>
    </lineage>
</organism>
<keyword evidence="6" id="KW-0132">Cell division</keyword>
<proteinExistence type="inferred from homology"/>
<dbReference type="Gramene" id="PRQ29840">
    <property type="protein sequence ID" value="PRQ29840"/>
    <property type="gene ID" value="RchiOBHm_Chr5g0018181"/>
</dbReference>
<dbReference type="CDD" id="cd00170">
    <property type="entry name" value="SEC14"/>
    <property type="match status" value="1"/>
</dbReference>
<dbReference type="GO" id="GO:0005737">
    <property type="term" value="C:cytoplasm"/>
    <property type="evidence" value="ECO:0007669"/>
    <property type="project" value="UniProtKB-SubCell"/>
</dbReference>
<evidence type="ECO:0000256" key="2">
    <source>
        <dbReference type="ARBA" id="ARBA00004496"/>
    </source>
</evidence>
<keyword evidence="10" id="KW-0175">Coiled coil</keyword>
<dbReference type="SUPFAM" id="SSF46938">
    <property type="entry name" value="CRAL/TRIO N-terminal domain"/>
    <property type="match status" value="1"/>
</dbReference>
<evidence type="ECO:0000256" key="7">
    <source>
        <dbReference type="ARBA" id="ARBA00023121"/>
    </source>
</evidence>
<dbReference type="SMART" id="SM01100">
    <property type="entry name" value="CRAL_TRIO_N"/>
    <property type="match status" value="1"/>
</dbReference>
<dbReference type="Gene3D" id="3.40.525.10">
    <property type="entry name" value="CRAL-TRIO lipid binding domain"/>
    <property type="match status" value="1"/>
</dbReference>
<evidence type="ECO:0000256" key="4">
    <source>
        <dbReference type="ARBA" id="ARBA00022448"/>
    </source>
</evidence>
<dbReference type="InterPro" id="IPR044834">
    <property type="entry name" value="PATL"/>
</dbReference>
<dbReference type="PROSITE" id="PS50191">
    <property type="entry name" value="CRAL_TRIO"/>
    <property type="match status" value="1"/>
</dbReference>
<comment type="caution">
    <text evidence="13">The sequence shown here is derived from an EMBL/GenBank/DDBJ whole genome shotgun (WGS) entry which is preliminary data.</text>
</comment>
<evidence type="ECO:0000259" key="11">
    <source>
        <dbReference type="PROSITE" id="PS50191"/>
    </source>
</evidence>
<evidence type="ECO:0000256" key="1">
    <source>
        <dbReference type="ARBA" id="ARBA00004370"/>
    </source>
</evidence>
<dbReference type="AlphaFoldDB" id="A0A2P6Q6P1"/>
<evidence type="ECO:0000259" key="12">
    <source>
        <dbReference type="PROSITE" id="PS50866"/>
    </source>
</evidence>
<keyword evidence="4" id="KW-0813">Transport</keyword>
<feature type="domain" description="CRAL-TRIO" evidence="11">
    <location>
        <begin position="258"/>
        <end position="433"/>
    </location>
</feature>
<evidence type="ECO:0000256" key="3">
    <source>
        <dbReference type="ARBA" id="ARBA00007155"/>
    </source>
</evidence>
<dbReference type="GO" id="GO:0051301">
    <property type="term" value="P:cell division"/>
    <property type="evidence" value="ECO:0007669"/>
    <property type="project" value="UniProtKB-KW"/>
</dbReference>
<dbReference type="InterPro" id="IPR056794">
    <property type="entry name" value="PATL1-6_C_GOLD"/>
</dbReference>
<evidence type="ECO:0000313" key="14">
    <source>
        <dbReference type="Proteomes" id="UP000238479"/>
    </source>
</evidence>
<dbReference type="InterPro" id="IPR001251">
    <property type="entry name" value="CRAL-TRIO_dom"/>
</dbReference>
<dbReference type="STRING" id="74649.A0A2P6Q6P1"/>
<keyword evidence="5" id="KW-0963">Cytoplasm</keyword>
<dbReference type="PROSITE" id="PS50866">
    <property type="entry name" value="GOLD"/>
    <property type="match status" value="1"/>
</dbReference>
<comment type="subcellular location">
    <subcellularLocation>
        <location evidence="2">Cytoplasm</location>
    </subcellularLocation>
    <subcellularLocation>
        <location evidence="1">Membrane</location>
    </subcellularLocation>
</comment>